<evidence type="ECO:0000313" key="7">
    <source>
        <dbReference type="Proteomes" id="UP001595756"/>
    </source>
</evidence>
<keyword evidence="3 4" id="KW-0456">Lyase</keyword>
<dbReference type="HAMAP" id="MF_01030">
    <property type="entry name" value="D_Ser_dehydrat"/>
    <property type="match status" value="1"/>
</dbReference>
<evidence type="ECO:0000256" key="2">
    <source>
        <dbReference type="ARBA" id="ARBA00022898"/>
    </source>
</evidence>
<dbReference type="EMBL" id="JBHSDY010000010">
    <property type="protein sequence ID" value="MFC4299267.1"/>
    <property type="molecule type" value="Genomic_DNA"/>
</dbReference>
<comment type="caution">
    <text evidence="6">The sequence shown here is derived from an EMBL/GenBank/DDBJ whole genome shotgun (WGS) entry which is preliminary data.</text>
</comment>
<evidence type="ECO:0000256" key="1">
    <source>
        <dbReference type="ARBA" id="ARBA00001933"/>
    </source>
</evidence>
<comment type="similarity">
    <text evidence="4">Belongs to the serine/threonine dehydratase family. DsdA subfamily.</text>
</comment>
<keyword evidence="2 4" id="KW-0663">Pyridoxal phosphate</keyword>
<dbReference type="NCBIfam" id="NF002823">
    <property type="entry name" value="PRK02991.1"/>
    <property type="match status" value="1"/>
</dbReference>
<evidence type="ECO:0000313" key="6">
    <source>
        <dbReference type="EMBL" id="MFC4299267.1"/>
    </source>
</evidence>
<dbReference type="InterPro" id="IPR036052">
    <property type="entry name" value="TrpB-like_PALP_sf"/>
</dbReference>
<dbReference type="InterPro" id="IPR050147">
    <property type="entry name" value="Ser/Thr_Dehydratase"/>
</dbReference>
<dbReference type="Pfam" id="PF00291">
    <property type="entry name" value="PALP"/>
    <property type="match status" value="1"/>
</dbReference>
<evidence type="ECO:0000259" key="5">
    <source>
        <dbReference type="Pfam" id="PF00291"/>
    </source>
</evidence>
<dbReference type="InterPro" id="IPR011780">
    <property type="entry name" value="D_Ser_am_lyase"/>
</dbReference>
<sequence length="436" mass="45784">MTTDFSGLPTGLTQRRPLLWLNPAYDAQADAHSDPLDPAVSEARFARCAGLMRQVFPELRPTAGLLQSPLTPIPVFRDSMACGAAAGDWLLKRDDALPVAGSVKARGGFHEVLALAERIGLDEGLLGDDTDRAVLAGPAARAVLGRHALAVGSTGNLGLAIGMIGAGLGLRAIVHMSADAKEWKKQRLRRHGIQVVEHSGDYAAAVAAGRAVADADPMMHFVDDEQSEALFLGYAAAARELQAQLQAAGGRVDADHPLFVYLPCGVGGAPGGILYGLKRLFGAHVHGFFVEPTASPCMLVQLACGLGRPVSVYDVGLDNRTEADGLAVGLASPLVAPLMARLLSGVLTVDEAMFYGDAWRLETLEGIYVEPSAATGLRGPMQILDTSQGRAYVQACGLTDAMGRATHVIWSTGGSLVPEDIRQAFRARGRREAGAA</sequence>
<gene>
    <name evidence="4" type="primary">dsdA</name>
    <name evidence="6" type="ORF">ACFO0J_14585</name>
</gene>
<dbReference type="SUPFAM" id="SSF53686">
    <property type="entry name" value="Tryptophan synthase beta subunit-like PLP-dependent enzymes"/>
    <property type="match status" value="1"/>
</dbReference>
<dbReference type="Proteomes" id="UP001595756">
    <property type="component" value="Unassembled WGS sequence"/>
</dbReference>
<dbReference type="InterPro" id="IPR001926">
    <property type="entry name" value="TrpB-like_PALP"/>
</dbReference>
<dbReference type="GO" id="GO:0008721">
    <property type="term" value="F:D-serine ammonia-lyase activity"/>
    <property type="evidence" value="ECO:0007669"/>
    <property type="project" value="UniProtKB-EC"/>
</dbReference>
<evidence type="ECO:0000256" key="4">
    <source>
        <dbReference type="HAMAP-Rule" id="MF_01030"/>
    </source>
</evidence>
<organism evidence="6 7">
    <name type="scientific">Castellaniella hirudinis</name>
    <dbReference type="NCBI Taxonomy" id="1144617"/>
    <lineage>
        <taxon>Bacteria</taxon>
        <taxon>Pseudomonadati</taxon>
        <taxon>Pseudomonadota</taxon>
        <taxon>Betaproteobacteria</taxon>
        <taxon>Burkholderiales</taxon>
        <taxon>Alcaligenaceae</taxon>
        <taxon>Castellaniella</taxon>
    </lineage>
</organism>
<reference evidence="7" key="1">
    <citation type="journal article" date="2019" name="Int. J. Syst. Evol. Microbiol.">
        <title>The Global Catalogue of Microorganisms (GCM) 10K type strain sequencing project: providing services to taxonomists for standard genome sequencing and annotation.</title>
        <authorList>
            <consortium name="The Broad Institute Genomics Platform"/>
            <consortium name="The Broad Institute Genome Sequencing Center for Infectious Disease"/>
            <person name="Wu L."/>
            <person name="Ma J."/>
        </authorList>
    </citation>
    <scope>NUCLEOTIDE SEQUENCE [LARGE SCALE GENOMIC DNA]</scope>
    <source>
        <strain evidence="7">CGMCC 1.19029</strain>
    </source>
</reference>
<dbReference type="Gene3D" id="3.40.50.1100">
    <property type="match status" value="2"/>
</dbReference>
<dbReference type="PANTHER" id="PTHR48078:SF9">
    <property type="entry name" value="D-SERINE DEHYDRATASE"/>
    <property type="match status" value="1"/>
</dbReference>
<comment type="cofactor">
    <cofactor evidence="1 4">
        <name>pyridoxal 5'-phosphate</name>
        <dbReference type="ChEBI" id="CHEBI:597326"/>
    </cofactor>
</comment>
<dbReference type="RefSeq" id="WP_376813813.1">
    <property type="nucleotide sequence ID" value="NZ_JBHSDY010000010.1"/>
</dbReference>
<protein>
    <recommendedName>
        <fullName evidence="4">Probable D-serine dehydratase</fullName>
        <ecNumber evidence="4">4.3.1.18</ecNumber>
    </recommendedName>
    <alternativeName>
        <fullName evidence="4">D-serine deaminase</fullName>
        <shortName evidence="4">DSD</shortName>
    </alternativeName>
</protein>
<name>A0ABV8S291_9BURK</name>
<comment type="catalytic activity">
    <reaction evidence="4">
        <text>D-serine = pyruvate + NH4(+)</text>
        <dbReference type="Rhea" id="RHEA:13977"/>
        <dbReference type="ChEBI" id="CHEBI:15361"/>
        <dbReference type="ChEBI" id="CHEBI:28938"/>
        <dbReference type="ChEBI" id="CHEBI:35247"/>
        <dbReference type="EC" id="4.3.1.18"/>
    </reaction>
</comment>
<proteinExistence type="inferred from homology"/>
<feature type="modified residue" description="N6-(pyridoxal phosphate)lysine" evidence="4">
    <location>
        <position position="104"/>
    </location>
</feature>
<dbReference type="PANTHER" id="PTHR48078">
    <property type="entry name" value="THREONINE DEHYDRATASE, MITOCHONDRIAL-RELATED"/>
    <property type="match status" value="1"/>
</dbReference>
<accession>A0ABV8S291</accession>
<keyword evidence="7" id="KW-1185">Reference proteome</keyword>
<evidence type="ECO:0000256" key="3">
    <source>
        <dbReference type="ARBA" id="ARBA00023239"/>
    </source>
</evidence>
<dbReference type="EC" id="4.3.1.18" evidence="4"/>
<dbReference type="NCBIfam" id="TIGR02035">
    <property type="entry name" value="D_Ser_am_lyase"/>
    <property type="match status" value="1"/>
</dbReference>
<feature type="domain" description="Tryptophan synthase beta chain-like PALP" evidence="5">
    <location>
        <begin position="85"/>
        <end position="380"/>
    </location>
</feature>